<sequence length="172" mass="19506">MTDNSLVLERIIGDVLEPFTSSVTLKVAYNNHSDVFNSCEFKPSQIINKPRVDIGGDNLRNLYTLIMVNPDAPSPSDPNMKEYLLWLVNNIPATTGATYGEDIVEYECPRPTSGIHRIVFALFRQRGRQIVHAPRWRKNFNTKDFAEAYDLGLPVAAVFFNCQRESGWGGRR</sequence>
<name>A0ABD1M115_9FABA</name>
<comment type="caution">
    <text evidence="2">The sequence shown here is derived from an EMBL/GenBank/DDBJ whole genome shotgun (WGS) entry which is preliminary data.</text>
</comment>
<dbReference type="FunFam" id="3.90.280.10:FF:000001">
    <property type="entry name" value="Terminal flower 1"/>
    <property type="match status" value="1"/>
</dbReference>
<comment type="similarity">
    <text evidence="1">Belongs to the phosphatidylethanolamine-binding protein family.</text>
</comment>
<reference evidence="2 3" key="1">
    <citation type="submission" date="2024-08" db="EMBL/GenBank/DDBJ databases">
        <title>Insights into the chromosomal genome structure of Flemingia macrophylla.</title>
        <authorList>
            <person name="Ding Y."/>
            <person name="Zhao Y."/>
            <person name="Bi W."/>
            <person name="Wu M."/>
            <person name="Zhao G."/>
            <person name="Gong Y."/>
            <person name="Li W."/>
            <person name="Zhang P."/>
        </authorList>
    </citation>
    <scope>NUCLEOTIDE SEQUENCE [LARGE SCALE GENOMIC DNA]</scope>
    <source>
        <strain evidence="2">DYQJB</strain>
        <tissue evidence="2">Leaf</tissue>
    </source>
</reference>
<dbReference type="InterPro" id="IPR035810">
    <property type="entry name" value="PEBP_euk"/>
</dbReference>
<dbReference type="SUPFAM" id="SSF49777">
    <property type="entry name" value="PEBP-like"/>
    <property type="match status" value="1"/>
</dbReference>
<evidence type="ECO:0000313" key="3">
    <source>
        <dbReference type="Proteomes" id="UP001603857"/>
    </source>
</evidence>
<dbReference type="EMBL" id="JBGMDY010000006">
    <property type="protein sequence ID" value="KAL2329468.1"/>
    <property type="molecule type" value="Genomic_DNA"/>
</dbReference>
<dbReference type="CDD" id="cd00866">
    <property type="entry name" value="PEBP_euk"/>
    <property type="match status" value="1"/>
</dbReference>
<protein>
    <recommendedName>
        <fullName evidence="4">Flowering locus T</fullName>
    </recommendedName>
</protein>
<evidence type="ECO:0000313" key="2">
    <source>
        <dbReference type="EMBL" id="KAL2329468.1"/>
    </source>
</evidence>
<dbReference type="PANTHER" id="PTHR11362">
    <property type="entry name" value="PHOSPHATIDYLETHANOLAMINE-BINDING PROTEIN"/>
    <property type="match status" value="1"/>
</dbReference>
<dbReference type="Pfam" id="PF01161">
    <property type="entry name" value="PBP"/>
    <property type="match status" value="1"/>
</dbReference>
<gene>
    <name evidence="2" type="ORF">Fmac_017049</name>
</gene>
<proteinExistence type="inferred from homology"/>
<evidence type="ECO:0008006" key="4">
    <source>
        <dbReference type="Google" id="ProtNLM"/>
    </source>
</evidence>
<evidence type="ECO:0000256" key="1">
    <source>
        <dbReference type="ARBA" id="ARBA00007091"/>
    </source>
</evidence>
<accession>A0ABD1M115</accession>
<dbReference type="PANTHER" id="PTHR11362:SF142">
    <property type="entry name" value="FTB2"/>
    <property type="match status" value="1"/>
</dbReference>
<dbReference type="Gene3D" id="3.90.280.10">
    <property type="entry name" value="PEBP-like"/>
    <property type="match status" value="1"/>
</dbReference>
<dbReference type="InterPro" id="IPR036610">
    <property type="entry name" value="PEBP-like_sf"/>
</dbReference>
<dbReference type="AlphaFoldDB" id="A0ABD1M115"/>
<keyword evidence="3" id="KW-1185">Reference proteome</keyword>
<organism evidence="2 3">
    <name type="scientific">Flemingia macrophylla</name>
    <dbReference type="NCBI Taxonomy" id="520843"/>
    <lineage>
        <taxon>Eukaryota</taxon>
        <taxon>Viridiplantae</taxon>
        <taxon>Streptophyta</taxon>
        <taxon>Embryophyta</taxon>
        <taxon>Tracheophyta</taxon>
        <taxon>Spermatophyta</taxon>
        <taxon>Magnoliopsida</taxon>
        <taxon>eudicotyledons</taxon>
        <taxon>Gunneridae</taxon>
        <taxon>Pentapetalae</taxon>
        <taxon>rosids</taxon>
        <taxon>fabids</taxon>
        <taxon>Fabales</taxon>
        <taxon>Fabaceae</taxon>
        <taxon>Papilionoideae</taxon>
        <taxon>50 kb inversion clade</taxon>
        <taxon>NPAAA clade</taxon>
        <taxon>indigoferoid/millettioid clade</taxon>
        <taxon>Phaseoleae</taxon>
        <taxon>Flemingia</taxon>
    </lineage>
</organism>
<dbReference type="Proteomes" id="UP001603857">
    <property type="component" value="Unassembled WGS sequence"/>
</dbReference>
<dbReference type="InterPro" id="IPR008914">
    <property type="entry name" value="PEBP"/>
</dbReference>